<dbReference type="PANTHER" id="PTHR33375:SF1">
    <property type="entry name" value="CHROMOSOME-PARTITIONING PROTEIN PARB-RELATED"/>
    <property type="match status" value="1"/>
</dbReference>
<evidence type="ECO:0000313" key="6">
    <source>
        <dbReference type="Proteomes" id="UP001156666"/>
    </source>
</evidence>
<reference evidence="5" key="2">
    <citation type="submission" date="2023-01" db="EMBL/GenBank/DDBJ databases">
        <title>Draft genome sequence of Portibacter lacus strain NBRC 108769.</title>
        <authorList>
            <person name="Sun Q."/>
            <person name="Mori K."/>
        </authorList>
    </citation>
    <scope>NUCLEOTIDE SEQUENCE</scope>
    <source>
        <strain evidence="5">NBRC 108769</strain>
    </source>
</reference>
<dbReference type="FunFam" id="1.10.10.2830:FF:000001">
    <property type="entry name" value="Chromosome partitioning protein ParB"/>
    <property type="match status" value="1"/>
</dbReference>
<dbReference type="SMART" id="SM00470">
    <property type="entry name" value="ParB"/>
    <property type="match status" value="1"/>
</dbReference>
<dbReference type="RefSeq" id="WP_235293769.1">
    <property type="nucleotide sequence ID" value="NZ_BSOH01000020.1"/>
</dbReference>
<keyword evidence="6" id="KW-1185">Reference proteome</keyword>
<proteinExistence type="inferred from homology"/>
<dbReference type="InterPro" id="IPR050336">
    <property type="entry name" value="Chromosome_partition/occlusion"/>
</dbReference>
<dbReference type="FunFam" id="3.90.1530.30:FF:000001">
    <property type="entry name" value="Chromosome partitioning protein ParB"/>
    <property type="match status" value="1"/>
</dbReference>
<dbReference type="SUPFAM" id="SSF110849">
    <property type="entry name" value="ParB/Sulfiredoxin"/>
    <property type="match status" value="1"/>
</dbReference>
<evidence type="ECO:0000256" key="2">
    <source>
        <dbReference type="ARBA" id="ARBA00022829"/>
    </source>
</evidence>
<dbReference type="EMBL" id="BSOH01000020">
    <property type="protein sequence ID" value="GLR18404.1"/>
    <property type="molecule type" value="Genomic_DNA"/>
</dbReference>
<dbReference type="InterPro" id="IPR004437">
    <property type="entry name" value="ParB/RepB/Spo0J"/>
</dbReference>
<keyword evidence="2" id="KW-0159">Chromosome partition</keyword>
<feature type="domain" description="ParB-like N-terminal" evidence="4">
    <location>
        <begin position="37"/>
        <end position="127"/>
    </location>
</feature>
<evidence type="ECO:0000313" key="5">
    <source>
        <dbReference type="EMBL" id="GLR18404.1"/>
    </source>
</evidence>
<organism evidence="5 6">
    <name type="scientific">Portibacter lacus</name>
    <dbReference type="NCBI Taxonomy" id="1099794"/>
    <lineage>
        <taxon>Bacteria</taxon>
        <taxon>Pseudomonadati</taxon>
        <taxon>Bacteroidota</taxon>
        <taxon>Saprospiria</taxon>
        <taxon>Saprospirales</taxon>
        <taxon>Haliscomenobacteraceae</taxon>
        <taxon>Portibacter</taxon>
    </lineage>
</organism>
<dbReference type="AlphaFoldDB" id="A0AA37WGK0"/>
<accession>A0AA37WGK0</accession>
<evidence type="ECO:0000256" key="3">
    <source>
        <dbReference type="ARBA" id="ARBA00023125"/>
    </source>
</evidence>
<protein>
    <submittedName>
        <fullName evidence="5">Chromosome partitioning protein ParB</fullName>
    </submittedName>
</protein>
<dbReference type="GO" id="GO:0003677">
    <property type="term" value="F:DNA binding"/>
    <property type="evidence" value="ECO:0007669"/>
    <property type="project" value="UniProtKB-KW"/>
</dbReference>
<dbReference type="InterPro" id="IPR036086">
    <property type="entry name" value="ParB/Sulfiredoxin_sf"/>
</dbReference>
<reference evidence="5" key="1">
    <citation type="journal article" date="2014" name="Int. J. Syst. Evol. Microbiol.">
        <title>Complete genome sequence of Corynebacterium casei LMG S-19264T (=DSM 44701T), isolated from a smear-ripened cheese.</title>
        <authorList>
            <consortium name="US DOE Joint Genome Institute (JGI-PGF)"/>
            <person name="Walter F."/>
            <person name="Albersmeier A."/>
            <person name="Kalinowski J."/>
            <person name="Ruckert C."/>
        </authorList>
    </citation>
    <scope>NUCLEOTIDE SEQUENCE</scope>
    <source>
        <strain evidence="5">NBRC 108769</strain>
    </source>
</reference>
<dbReference type="Gene3D" id="1.10.10.2830">
    <property type="match status" value="1"/>
</dbReference>
<dbReference type="NCBIfam" id="TIGR00180">
    <property type="entry name" value="parB_part"/>
    <property type="match status" value="1"/>
</dbReference>
<dbReference type="Proteomes" id="UP001156666">
    <property type="component" value="Unassembled WGS sequence"/>
</dbReference>
<evidence type="ECO:0000256" key="1">
    <source>
        <dbReference type="ARBA" id="ARBA00006295"/>
    </source>
</evidence>
<dbReference type="Gene3D" id="3.90.1530.30">
    <property type="match status" value="1"/>
</dbReference>
<comment type="similarity">
    <text evidence="1">Belongs to the ParB family.</text>
</comment>
<dbReference type="InterPro" id="IPR003115">
    <property type="entry name" value="ParB_N"/>
</dbReference>
<dbReference type="Pfam" id="PF17762">
    <property type="entry name" value="HTH_ParB"/>
    <property type="match status" value="1"/>
</dbReference>
<keyword evidence="3" id="KW-0238">DNA-binding</keyword>
<dbReference type="GO" id="GO:0007059">
    <property type="term" value="P:chromosome segregation"/>
    <property type="evidence" value="ECO:0007669"/>
    <property type="project" value="UniProtKB-KW"/>
</dbReference>
<dbReference type="Pfam" id="PF23552">
    <property type="entry name" value="ParB_C"/>
    <property type="match status" value="1"/>
</dbReference>
<name>A0AA37WGK0_9BACT</name>
<dbReference type="GO" id="GO:0005694">
    <property type="term" value="C:chromosome"/>
    <property type="evidence" value="ECO:0007669"/>
    <property type="project" value="TreeGrafter"/>
</dbReference>
<dbReference type="Pfam" id="PF02195">
    <property type="entry name" value="ParB_N"/>
    <property type="match status" value="1"/>
</dbReference>
<sequence>MGKKKELGKGIRALLNNIEDSSEEKEQVVRKLSNHIEFIDLENIEINPFQPRKQFDQEQLEELAESIRTYGIIQAITVRDMKDGNFQLISGERRFRASKLAGLKEVPAFIRIADDTLMLEMALVENIQRENLNALEVAISYNRLLGEFDFTHEQLSERVGKKRATISNYVRLLKLPPEIQTALKNETISMGHARALLAIDDLSLQLKLYKQTIDQQLSVRTLENLIKEYKTEKVHGPKPVSEKKHPEVAKMEKNIAEKIGYKSVIKRAASGKGEIRIPFKSDDELNNIIEALLN</sequence>
<dbReference type="CDD" id="cd16393">
    <property type="entry name" value="SPO0J_N"/>
    <property type="match status" value="1"/>
</dbReference>
<dbReference type="PANTHER" id="PTHR33375">
    <property type="entry name" value="CHROMOSOME-PARTITIONING PROTEIN PARB-RELATED"/>
    <property type="match status" value="1"/>
</dbReference>
<gene>
    <name evidence="5" type="primary">parB</name>
    <name evidence="5" type="ORF">GCM10007940_30200</name>
</gene>
<dbReference type="InterPro" id="IPR041468">
    <property type="entry name" value="HTH_ParB/Spo0J"/>
</dbReference>
<evidence type="ECO:0000259" key="4">
    <source>
        <dbReference type="SMART" id="SM00470"/>
    </source>
</evidence>
<dbReference type="InterPro" id="IPR057240">
    <property type="entry name" value="ParB_dimer_C"/>
</dbReference>
<comment type="caution">
    <text evidence="5">The sequence shown here is derived from an EMBL/GenBank/DDBJ whole genome shotgun (WGS) entry which is preliminary data.</text>
</comment>
<dbReference type="SUPFAM" id="SSF109709">
    <property type="entry name" value="KorB DNA-binding domain-like"/>
    <property type="match status" value="1"/>
</dbReference>